<keyword evidence="2" id="KW-0732">Signal</keyword>
<dbReference type="PANTHER" id="PTHR10628:SF30">
    <property type="entry name" value="EXO-ALPHA-SIALIDASE"/>
    <property type="match status" value="1"/>
</dbReference>
<dbReference type="Proteomes" id="UP000007350">
    <property type="component" value="Unassembled WGS sequence"/>
</dbReference>
<dbReference type="Pfam" id="PF22925">
    <property type="entry name" value="TS_C"/>
    <property type="match status" value="1"/>
</dbReference>
<evidence type="ECO:0000313" key="6">
    <source>
        <dbReference type="Proteomes" id="UP000007350"/>
    </source>
</evidence>
<dbReference type="OrthoDB" id="252730at2759"/>
<feature type="non-terminal residue" evidence="5">
    <location>
        <position position="712"/>
    </location>
</feature>
<protein>
    <submittedName>
        <fullName evidence="5">Trans-sialidase, putative</fullName>
    </submittedName>
</protein>
<evidence type="ECO:0000256" key="1">
    <source>
        <dbReference type="ARBA" id="ARBA00022737"/>
    </source>
</evidence>
<dbReference type="AlphaFoldDB" id="K2MUP1"/>
<dbReference type="GO" id="GO:0009313">
    <property type="term" value="P:oligosaccharide catabolic process"/>
    <property type="evidence" value="ECO:0007669"/>
    <property type="project" value="TreeGrafter"/>
</dbReference>
<dbReference type="PRINTS" id="PR01803">
    <property type="entry name" value="TCSIALIDASE"/>
</dbReference>
<name>K2MUP1_TRYCR</name>
<feature type="domain" description="Trans-sialidase C-terminal" evidence="4">
    <location>
        <begin position="485"/>
        <end position="691"/>
    </location>
</feature>
<dbReference type="GO" id="GO:0006689">
    <property type="term" value="P:ganglioside catabolic process"/>
    <property type="evidence" value="ECO:0007669"/>
    <property type="project" value="TreeGrafter"/>
</dbReference>
<dbReference type="InterPro" id="IPR013320">
    <property type="entry name" value="ConA-like_dom_sf"/>
</dbReference>
<dbReference type="EMBL" id="AHKC01013200">
    <property type="protein sequence ID" value="EKF29444.1"/>
    <property type="molecule type" value="Genomic_DNA"/>
</dbReference>
<keyword evidence="6" id="KW-1185">Reference proteome</keyword>
<organism evidence="5 6">
    <name type="scientific">Trypanosoma cruzi marinkellei</name>
    <dbReference type="NCBI Taxonomy" id="85056"/>
    <lineage>
        <taxon>Eukaryota</taxon>
        <taxon>Discoba</taxon>
        <taxon>Euglenozoa</taxon>
        <taxon>Kinetoplastea</taxon>
        <taxon>Metakinetoplastina</taxon>
        <taxon>Trypanosomatida</taxon>
        <taxon>Trypanosomatidae</taxon>
        <taxon>Trypanosoma</taxon>
        <taxon>Schizotrypanum</taxon>
    </lineage>
</organism>
<dbReference type="InterPro" id="IPR008377">
    <property type="entry name" value="Sialidase_trypan"/>
</dbReference>
<dbReference type="InterPro" id="IPR055239">
    <property type="entry name" value="TS_C"/>
</dbReference>
<dbReference type="GO" id="GO:0016020">
    <property type="term" value="C:membrane"/>
    <property type="evidence" value="ECO:0007669"/>
    <property type="project" value="TreeGrafter"/>
</dbReference>
<dbReference type="PANTHER" id="PTHR10628">
    <property type="entry name" value="SIALIDASE"/>
    <property type="match status" value="1"/>
</dbReference>
<sequence length="712" mass="76286">MSRRVFTSAVLLPLLIVMMCCNTCGGPTQAAEIPPVDPGVLSGKSFVWRDKKEGETVFLFLAPSLVERNGDVFAVAEARLTDERSGGLTGIASELLTLSHEQSKVLNTTQARTQVLVECPSGKEDCASREAAEEAGSGENIVDVSRPTTVVNGSDIYMLAGTYVREGATNEQVSAMAQWGLLLSRGNVNGEERDRNKRIYWNYIDALQSTSNIEGRESFTELTGGGGSGVNMKDGTLVFPVEGTKKGNDDTEEGGKTVSLILYWKDTKSWKLSNGTSDDGCSDPSVVEWGKDKKLIMMTACNDGRRRVYESGDKGESWTEALGTLSRVWGKKEKGSDKGVGSGFITATIEDRDVMLVTLPVYANENENKKGKLHLWLTDNTHIVDIGPVSDEGDDAAASSLLYKSGVSGTNKNKELIALYGNKGGDDGKTPPGVVSVRLTAELQRVKAVLATWKDVDKRVSQLCTTLLARKGALTENACSAHFNVTAGLVGFLSGDFSENTWVDEYLGVNATVKGDAAGATGRPDGVTFHGAWAEWPVGAQGENQLYYFANYNFTLVATVSIDGVPEGVNNIPVMGVKMNGTEKTVFFGLSYNKEKKWLLLCDGGQTKGGSSNWEPGTERHVVILIRNGNRTSAYVDGKTVGGNEQCALGNTYSEGISHFYIGGNGGSAGRQEGVPVTVKNVLLYNRPLSSEDITALTTKLSIPKVGSSTNS</sequence>
<dbReference type="GO" id="GO:0004308">
    <property type="term" value="F:exo-alpha-sialidase activity"/>
    <property type="evidence" value="ECO:0007669"/>
    <property type="project" value="InterPro"/>
</dbReference>
<accession>K2MUP1</accession>
<dbReference type="GO" id="GO:0005737">
    <property type="term" value="C:cytoplasm"/>
    <property type="evidence" value="ECO:0007669"/>
    <property type="project" value="TreeGrafter"/>
</dbReference>
<feature type="chain" id="PRO_5003863913" evidence="2">
    <location>
        <begin position="31"/>
        <end position="712"/>
    </location>
</feature>
<dbReference type="InterPro" id="IPR011040">
    <property type="entry name" value="Sialidase"/>
</dbReference>
<gene>
    <name evidence="5" type="ORF">MOQ_006773</name>
</gene>
<dbReference type="SUPFAM" id="SSF50939">
    <property type="entry name" value="Sialidases"/>
    <property type="match status" value="1"/>
</dbReference>
<evidence type="ECO:0000256" key="2">
    <source>
        <dbReference type="SAM" id="SignalP"/>
    </source>
</evidence>
<feature type="signal peptide" evidence="2">
    <location>
        <begin position="1"/>
        <end position="30"/>
    </location>
</feature>
<evidence type="ECO:0000313" key="5">
    <source>
        <dbReference type="EMBL" id="EKF29444.1"/>
    </source>
</evidence>
<evidence type="ECO:0000259" key="4">
    <source>
        <dbReference type="Pfam" id="PF22925"/>
    </source>
</evidence>
<dbReference type="Pfam" id="PF13859">
    <property type="entry name" value="BNR_3"/>
    <property type="match status" value="1"/>
</dbReference>
<dbReference type="InterPro" id="IPR026856">
    <property type="entry name" value="Sialidase_fam"/>
</dbReference>
<dbReference type="CDD" id="cd15482">
    <property type="entry name" value="Sialidase_non-viral"/>
    <property type="match status" value="1"/>
</dbReference>
<proteinExistence type="predicted"/>
<feature type="domain" description="Sialidase" evidence="3">
    <location>
        <begin position="62"/>
        <end position="420"/>
    </location>
</feature>
<comment type="caution">
    <text evidence="5">The sequence shown here is derived from an EMBL/GenBank/DDBJ whole genome shotgun (WGS) entry which is preliminary data.</text>
</comment>
<evidence type="ECO:0000259" key="3">
    <source>
        <dbReference type="Pfam" id="PF13859"/>
    </source>
</evidence>
<dbReference type="InterPro" id="IPR036278">
    <property type="entry name" value="Sialidase_sf"/>
</dbReference>
<dbReference type="Gene3D" id="2.60.120.200">
    <property type="match status" value="1"/>
</dbReference>
<keyword evidence="1" id="KW-0677">Repeat</keyword>
<dbReference type="SUPFAM" id="SSF49899">
    <property type="entry name" value="Concanavalin A-like lectins/glucanases"/>
    <property type="match status" value="1"/>
</dbReference>
<reference evidence="5 6" key="1">
    <citation type="journal article" date="2012" name="BMC Genomics">
        <title>Comparative genomic analysis of human infective Trypanosoma cruzi lineages with the bat-restricted subspecies T. cruzi marinkellei.</title>
        <authorList>
            <person name="Franzen O."/>
            <person name="Talavera-Lopez C."/>
            <person name="Ochaya S."/>
            <person name="Butler C.E."/>
            <person name="Messenger L.A."/>
            <person name="Lewis M.D."/>
            <person name="Llewellyn M.S."/>
            <person name="Marinkelle C.J."/>
            <person name="Tyler K.M."/>
            <person name="Miles M.A."/>
            <person name="Andersson B."/>
        </authorList>
    </citation>
    <scope>NUCLEOTIDE SEQUENCE [LARGE SCALE GENOMIC DNA]</scope>
    <source>
        <strain evidence="5 6">B7</strain>
    </source>
</reference>
<dbReference type="Gene3D" id="2.120.10.10">
    <property type="match status" value="1"/>
</dbReference>